<protein>
    <submittedName>
        <fullName evidence="12">ABC transporter permease</fullName>
    </submittedName>
</protein>
<feature type="transmembrane region" description="Helical" evidence="10">
    <location>
        <begin position="108"/>
        <end position="134"/>
    </location>
</feature>
<feature type="transmembrane region" description="Helical" evidence="10">
    <location>
        <begin position="227"/>
        <end position="252"/>
    </location>
</feature>
<dbReference type="PANTHER" id="PTHR43386:SF24">
    <property type="entry name" value="OLIGOPEPTIDE TRANSPORT SYSTEM PERMEASE PROTEIN AMID"/>
    <property type="match status" value="1"/>
</dbReference>
<dbReference type="SUPFAM" id="SSF161098">
    <property type="entry name" value="MetI-like"/>
    <property type="match status" value="1"/>
</dbReference>
<dbReference type="InterPro" id="IPR025966">
    <property type="entry name" value="OppC_N"/>
</dbReference>
<dbReference type="PROSITE" id="PS50928">
    <property type="entry name" value="ABC_TM1"/>
    <property type="match status" value="1"/>
</dbReference>
<dbReference type="Proteomes" id="UP000886724">
    <property type="component" value="Unassembled WGS sequence"/>
</dbReference>
<comment type="subcellular location">
    <subcellularLocation>
        <location evidence="1 10">Cell membrane</location>
        <topology evidence="1 10">Multi-pass membrane protein</topology>
    </subcellularLocation>
</comment>
<keyword evidence="3" id="KW-1003">Cell membrane</keyword>
<evidence type="ECO:0000256" key="3">
    <source>
        <dbReference type="ARBA" id="ARBA00022475"/>
    </source>
</evidence>
<dbReference type="Pfam" id="PF12911">
    <property type="entry name" value="OppC_N"/>
    <property type="match status" value="1"/>
</dbReference>
<evidence type="ECO:0000256" key="6">
    <source>
        <dbReference type="ARBA" id="ARBA00022927"/>
    </source>
</evidence>
<accession>A0A9D2BLN3</accession>
<dbReference type="Gene3D" id="1.10.3720.10">
    <property type="entry name" value="MetI-like"/>
    <property type="match status" value="1"/>
</dbReference>
<dbReference type="GO" id="GO:0005886">
    <property type="term" value="C:plasma membrane"/>
    <property type="evidence" value="ECO:0007669"/>
    <property type="project" value="UniProtKB-SubCell"/>
</dbReference>
<dbReference type="InterPro" id="IPR035906">
    <property type="entry name" value="MetI-like_sf"/>
</dbReference>
<reference evidence="12" key="1">
    <citation type="journal article" date="2021" name="PeerJ">
        <title>Extensive microbial diversity within the chicken gut microbiome revealed by metagenomics and culture.</title>
        <authorList>
            <person name="Gilroy R."/>
            <person name="Ravi A."/>
            <person name="Getino M."/>
            <person name="Pursley I."/>
            <person name="Horton D.L."/>
            <person name="Alikhan N.F."/>
            <person name="Baker D."/>
            <person name="Gharbi K."/>
            <person name="Hall N."/>
            <person name="Watson M."/>
            <person name="Adriaenssens E.M."/>
            <person name="Foster-Nyarko E."/>
            <person name="Jarju S."/>
            <person name="Secka A."/>
            <person name="Antonio M."/>
            <person name="Oren A."/>
            <person name="Chaudhuri R.R."/>
            <person name="La Ragione R."/>
            <person name="Hildebrand F."/>
            <person name="Pallen M.J."/>
        </authorList>
    </citation>
    <scope>NUCLEOTIDE SEQUENCE</scope>
    <source>
        <strain evidence="12">ChiGjej1B1-14440</strain>
    </source>
</reference>
<sequence>MTEKYEFLADDFEFVSENKDDIKDVVMPAKPFWKDSIGRFIKNKGSVIGIIFIAVYILLAIVVPMISSWDYAAIDTSLANIEPNATHLFGTDNFGRDLFVRLWRGARVSLMIAFLAVFIDVIVGMTYGLISGYFGGKVDMILQRIQEVLNSIPTLVVLTLLLTVMKSSLFTIVIALSFTEWIPMSRITRAQVLKVKEDEFVLASRTLGASNFFIIFKEILPNIINQLIIMCMMTVPNAIFYEAYLSFVGLGLPVPEASLGTLINDGFEFFLIYPYQMLIPAVALAILMLCFNLVADGLRDALDPTMKEM</sequence>
<evidence type="ECO:0000256" key="9">
    <source>
        <dbReference type="ARBA" id="ARBA00024202"/>
    </source>
</evidence>
<evidence type="ECO:0000256" key="2">
    <source>
        <dbReference type="ARBA" id="ARBA00022448"/>
    </source>
</evidence>
<feature type="transmembrane region" description="Helical" evidence="10">
    <location>
        <begin position="272"/>
        <end position="294"/>
    </location>
</feature>
<keyword evidence="4 10" id="KW-0812">Transmembrane</keyword>
<dbReference type="GO" id="GO:0055085">
    <property type="term" value="P:transmembrane transport"/>
    <property type="evidence" value="ECO:0007669"/>
    <property type="project" value="InterPro"/>
</dbReference>
<proteinExistence type="inferred from homology"/>
<evidence type="ECO:0000313" key="12">
    <source>
        <dbReference type="EMBL" id="HIX80681.1"/>
    </source>
</evidence>
<dbReference type="InterPro" id="IPR050366">
    <property type="entry name" value="BP-dependent_transpt_permease"/>
</dbReference>
<evidence type="ECO:0000313" key="13">
    <source>
        <dbReference type="Proteomes" id="UP000886724"/>
    </source>
</evidence>
<evidence type="ECO:0000259" key="11">
    <source>
        <dbReference type="PROSITE" id="PS50928"/>
    </source>
</evidence>
<comment type="similarity">
    <text evidence="9">Belongs to the binding-protein-dependent transport system permease family. OppBC subfamily.</text>
</comment>
<keyword evidence="8 10" id="KW-0472">Membrane</keyword>
<comment type="caution">
    <text evidence="12">The sequence shown here is derived from an EMBL/GenBank/DDBJ whole genome shotgun (WGS) entry which is preliminary data.</text>
</comment>
<dbReference type="AlphaFoldDB" id="A0A9D2BLN3"/>
<feature type="transmembrane region" description="Helical" evidence="10">
    <location>
        <begin position="155"/>
        <end position="182"/>
    </location>
</feature>
<dbReference type="GO" id="GO:0015031">
    <property type="term" value="P:protein transport"/>
    <property type="evidence" value="ECO:0007669"/>
    <property type="project" value="UniProtKB-KW"/>
</dbReference>
<keyword evidence="7 10" id="KW-1133">Transmembrane helix</keyword>
<keyword evidence="5" id="KW-0571">Peptide transport</keyword>
<organism evidence="12 13">
    <name type="scientific">Candidatus Erysipelatoclostridium merdavium</name>
    <dbReference type="NCBI Taxonomy" id="2838566"/>
    <lineage>
        <taxon>Bacteria</taxon>
        <taxon>Bacillati</taxon>
        <taxon>Bacillota</taxon>
        <taxon>Erysipelotrichia</taxon>
        <taxon>Erysipelotrichales</taxon>
        <taxon>Erysipelotrichales incertae sedis</taxon>
    </lineage>
</organism>
<keyword evidence="2 10" id="KW-0813">Transport</keyword>
<gene>
    <name evidence="12" type="ORF">H9980_01770</name>
</gene>
<dbReference type="GO" id="GO:0015833">
    <property type="term" value="P:peptide transport"/>
    <property type="evidence" value="ECO:0007669"/>
    <property type="project" value="UniProtKB-KW"/>
</dbReference>
<keyword evidence="6" id="KW-0653">Protein transport</keyword>
<evidence type="ECO:0000256" key="8">
    <source>
        <dbReference type="ARBA" id="ARBA00023136"/>
    </source>
</evidence>
<dbReference type="PANTHER" id="PTHR43386">
    <property type="entry name" value="OLIGOPEPTIDE TRANSPORT SYSTEM PERMEASE PROTEIN APPC"/>
    <property type="match status" value="1"/>
</dbReference>
<feature type="domain" description="ABC transmembrane type-1" evidence="11">
    <location>
        <begin position="106"/>
        <end position="295"/>
    </location>
</feature>
<dbReference type="CDD" id="cd06261">
    <property type="entry name" value="TM_PBP2"/>
    <property type="match status" value="1"/>
</dbReference>
<dbReference type="Pfam" id="PF00528">
    <property type="entry name" value="BPD_transp_1"/>
    <property type="match status" value="1"/>
</dbReference>
<evidence type="ECO:0000256" key="4">
    <source>
        <dbReference type="ARBA" id="ARBA00022692"/>
    </source>
</evidence>
<feature type="transmembrane region" description="Helical" evidence="10">
    <location>
        <begin position="47"/>
        <end position="67"/>
    </location>
</feature>
<dbReference type="InterPro" id="IPR000515">
    <property type="entry name" value="MetI-like"/>
</dbReference>
<name>A0A9D2BLN3_9FIRM</name>
<dbReference type="EMBL" id="DXET01000044">
    <property type="protein sequence ID" value="HIX80681.1"/>
    <property type="molecule type" value="Genomic_DNA"/>
</dbReference>
<reference evidence="12" key="2">
    <citation type="submission" date="2021-04" db="EMBL/GenBank/DDBJ databases">
        <authorList>
            <person name="Gilroy R."/>
        </authorList>
    </citation>
    <scope>NUCLEOTIDE SEQUENCE</scope>
    <source>
        <strain evidence="12">ChiGjej1B1-14440</strain>
    </source>
</reference>
<evidence type="ECO:0000256" key="1">
    <source>
        <dbReference type="ARBA" id="ARBA00004651"/>
    </source>
</evidence>
<evidence type="ECO:0000256" key="7">
    <source>
        <dbReference type="ARBA" id="ARBA00022989"/>
    </source>
</evidence>
<evidence type="ECO:0000256" key="10">
    <source>
        <dbReference type="RuleBase" id="RU363032"/>
    </source>
</evidence>
<evidence type="ECO:0000256" key="5">
    <source>
        <dbReference type="ARBA" id="ARBA00022856"/>
    </source>
</evidence>